<proteinExistence type="predicted"/>
<reference evidence="1" key="1">
    <citation type="submission" date="2018-02" db="EMBL/GenBank/DDBJ databases">
        <title>Rhizophora mucronata_Transcriptome.</title>
        <authorList>
            <person name="Meera S.P."/>
            <person name="Sreeshan A."/>
            <person name="Augustine A."/>
        </authorList>
    </citation>
    <scope>NUCLEOTIDE SEQUENCE</scope>
    <source>
        <tissue evidence="1">Leaf</tissue>
    </source>
</reference>
<dbReference type="AlphaFoldDB" id="A0A2P2PCG8"/>
<organism evidence="1">
    <name type="scientific">Rhizophora mucronata</name>
    <name type="common">Asiatic mangrove</name>
    <dbReference type="NCBI Taxonomy" id="61149"/>
    <lineage>
        <taxon>Eukaryota</taxon>
        <taxon>Viridiplantae</taxon>
        <taxon>Streptophyta</taxon>
        <taxon>Embryophyta</taxon>
        <taxon>Tracheophyta</taxon>
        <taxon>Spermatophyta</taxon>
        <taxon>Magnoliopsida</taxon>
        <taxon>eudicotyledons</taxon>
        <taxon>Gunneridae</taxon>
        <taxon>Pentapetalae</taxon>
        <taxon>rosids</taxon>
        <taxon>fabids</taxon>
        <taxon>Malpighiales</taxon>
        <taxon>Rhizophoraceae</taxon>
        <taxon>Rhizophora</taxon>
    </lineage>
</organism>
<accession>A0A2P2PCG8</accession>
<name>A0A2P2PCG8_RHIMU</name>
<dbReference type="EMBL" id="GGEC01071909">
    <property type="protein sequence ID" value="MBX52393.1"/>
    <property type="molecule type" value="Transcribed_RNA"/>
</dbReference>
<protein>
    <submittedName>
        <fullName evidence="1">Uncharacterized protein</fullName>
    </submittedName>
</protein>
<evidence type="ECO:0000313" key="1">
    <source>
        <dbReference type="EMBL" id="MBX52393.1"/>
    </source>
</evidence>
<sequence>MLMQEWLNVLNIKRIFVMMKIIRLWYNAQYLQNAANSQYMVTYASMQYYIHINMTLKYRRAPSFTTRLCKHTHMTHTIGRRRCLYMINNG</sequence>